<sequence length="100" mass="10512">MKRLLISSLAVLALQLAGCGGGMEEGEAQTPSAPVADDKTQAGPIGGPFYGTHTSYFSDSARTNLVGVREWGCSSATYLINWGTDVGYESTFKFLCAQAL</sequence>
<dbReference type="InterPro" id="IPR046256">
    <property type="entry name" value="DUF6289"/>
</dbReference>
<gene>
    <name evidence="2" type="ORF">D7X12_31340</name>
</gene>
<protein>
    <recommendedName>
        <fullName evidence="4">Lipoprotein</fullName>
    </recommendedName>
</protein>
<feature type="signal peptide" evidence="1">
    <location>
        <begin position="1"/>
        <end position="19"/>
    </location>
</feature>
<keyword evidence="1" id="KW-0732">Signal</keyword>
<reference evidence="3" key="1">
    <citation type="submission" date="2018-09" db="EMBL/GenBank/DDBJ databases">
        <authorList>
            <person name="Livingstone P.G."/>
            <person name="Whitworth D.E."/>
        </authorList>
    </citation>
    <scope>NUCLEOTIDE SEQUENCE [LARGE SCALE GENOMIC DNA]</scope>
    <source>
        <strain evidence="3">CA040B</strain>
    </source>
</reference>
<feature type="chain" id="PRO_5017393849" description="Lipoprotein" evidence="1">
    <location>
        <begin position="20"/>
        <end position="100"/>
    </location>
</feature>
<dbReference type="EMBL" id="RAWG01000270">
    <property type="protein sequence ID" value="RKH36948.1"/>
    <property type="molecule type" value="Genomic_DNA"/>
</dbReference>
<dbReference type="OrthoDB" id="5521348at2"/>
<name>A0A3A8MXI4_9BACT</name>
<accession>A0A3A8MXI4</accession>
<dbReference type="RefSeq" id="WP_120628915.1">
    <property type="nucleotide sequence ID" value="NZ_RAWG01000270.1"/>
</dbReference>
<evidence type="ECO:0008006" key="4">
    <source>
        <dbReference type="Google" id="ProtNLM"/>
    </source>
</evidence>
<dbReference type="Proteomes" id="UP000273405">
    <property type="component" value="Unassembled WGS sequence"/>
</dbReference>
<keyword evidence="3" id="KW-1185">Reference proteome</keyword>
<evidence type="ECO:0000256" key="1">
    <source>
        <dbReference type="SAM" id="SignalP"/>
    </source>
</evidence>
<proteinExistence type="predicted"/>
<dbReference type="Pfam" id="PF19806">
    <property type="entry name" value="DUF6289"/>
    <property type="match status" value="1"/>
</dbReference>
<evidence type="ECO:0000313" key="2">
    <source>
        <dbReference type="EMBL" id="RKH36948.1"/>
    </source>
</evidence>
<evidence type="ECO:0000313" key="3">
    <source>
        <dbReference type="Proteomes" id="UP000273405"/>
    </source>
</evidence>
<comment type="caution">
    <text evidence="2">The sequence shown here is derived from an EMBL/GenBank/DDBJ whole genome shotgun (WGS) entry which is preliminary data.</text>
</comment>
<dbReference type="AlphaFoldDB" id="A0A3A8MXI4"/>
<organism evidence="2 3">
    <name type="scientific">Corallococcus sicarius</name>
    <dbReference type="NCBI Taxonomy" id="2316726"/>
    <lineage>
        <taxon>Bacteria</taxon>
        <taxon>Pseudomonadati</taxon>
        <taxon>Myxococcota</taxon>
        <taxon>Myxococcia</taxon>
        <taxon>Myxococcales</taxon>
        <taxon>Cystobacterineae</taxon>
        <taxon>Myxococcaceae</taxon>
        <taxon>Corallococcus</taxon>
    </lineage>
</organism>